<reference evidence="2 3" key="1">
    <citation type="submission" date="2023-11" db="EMBL/GenBank/DDBJ databases">
        <title>Draft genomes analysis of Pseudomonas asiatica isolated from milk, feces and farm soil of cows suffering from clinical mastitis.</title>
        <authorList>
            <person name="Rahman T."/>
            <person name="Das Z.C."/>
            <person name="Hoque M.N."/>
        </authorList>
    </citation>
    <scope>NUCLEOTIDE SEQUENCE [LARGE SCALE GENOMIC DNA]</scope>
    <source>
        <strain evidence="2 3">2F2</strain>
    </source>
</reference>
<dbReference type="EMBL" id="JAXUBM010000008">
    <property type="protein sequence ID" value="MDZ5738499.1"/>
    <property type="molecule type" value="Genomic_DNA"/>
</dbReference>
<protein>
    <submittedName>
        <fullName evidence="2">Substrate-binding domain-containing protein</fullName>
    </submittedName>
</protein>
<keyword evidence="3" id="KW-1185">Reference proteome</keyword>
<dbReference type="SUPFAM" id="SSF53850">
    <property type="entry name" value="Periplasmic binding protein-like II"/>
    <property type="match status" value="1"/>
</dbReference>
<feature type="chain" id="PRO_5046433563" evidence="1">
    <location>
        <begin position="28"/>
        <end position="270"/>
    </location>
</feature>
<sequence>MKKTRSAPLLLSTGLAGLLTLSAGVEASELKIIASGALKGAMAQLQPAYEKASGNTLSISWGPSMGDSPESIPQRIKHKEPMDLAIMASETLDLLGPTGAFDMSTRREIADSRIGIGVPKGHPHLDVSTVSALRAALLSSDKIAYSQGASGVYIRTELFARLGITDSVKHKTVEIQGKELVGTALARGDADIGMQQISELKVTPGVDYLGPLPEEVQKVSRFYAAVASTTSNTKVAREFLEYLNSAEAHKLLEESGLEPAPSLTAQGKKQ</sequence>
<dbReference type="Gene3D" id="3.40.190.10">
    <property type="entry name" value="Periplasmic binding protein-like II"/>
    <property type="match status" value="2"/>
</dbReference>
<evidence type="ECO:0000313" key="3">
    <source>
        <dbReference type="Proteomes" id="UP001292116"/>
    </source>
</evidence>
<evidence type="ECO:0000256" key="1">
    <source>
        <dbReference type="SAM" id="SignalP"/>
    </source>
</evidence>
<feature type="signal peptide" evidence="1">
    <location>
        <begin position="1"/>
        <end position="27"/>
    </location>
</feature>
<dbReference type="Proteomes" id="UP001292116">
    <property type="component" value="Unassembled WGS sequence"/>
</dbReference>
<proteinExistence type="predicted"/>
<organism evidence="2 3">
    <name type="scientific">Pseudomonas asiatica</name>
    <dbReference type="NCBI Taxonomy" id="2219225"/>
    <lineage>
        <taxon>Bacteria</taxon>
        <taxon>Pseudomonadati</taxon>
        <taxon>Pseudomonadota</taxon>
        <taxon>Gammaproteobacteria</taxon>
        <taxon>Pseudomonadales</taxon>
        <taxon>Pseudomonadaceae</taxon>
        <taxon>Pseudomonas</taxon>
    </lineage>
</organism>
<accession>A0ABU5KX51</accession>
<keyword evidence="1" id="KW-0732">Signal</keyword>
<dbReference type="RefSeq" id="WP_015270310.1">
    <property type="nucleotide sequence ID" value="NZ_BLJF01000001.1"/>
</dbReference>
<dbReference type="PANTHER" id="PTHR30632">
    <property type="entry name" value="MOLYBDATE-BINDING PERIPLASMIC PROTEIN"/>
    <property type="match status" value="1"/>
</dbReference>
<gene>
    <name evidence="2" type="ORF">SOW75_09920</name>
</gene>
<evidence type="ECO:0000313" key="2">
    <source>
        <dbReference type="EMBL" id="MDZ5738499.1"/>
    </source>
</evidence>
<dbReference type="PANTHER" id="PTHR30632:SF11">
    <property type="entry name" value="BLR4797 PROTEIN"/>
    <property type="match status" value="1"/>
</dbReference>
<dbReference type="Pfam" id="PF13531">
    <property type="entry name" value="SBP_bac_11"/>
    <property type="match status" value="1"/>
</dbReference>
<name>A0ABU5KX51_9PSED</name>
<comment type="caution">
    <text evidence="2">The sequence shown here is derived from an EMBL/GenBank/DDBJ whole genome shotgun (WGS) entry which is preliminary data.</text>
</comment>
<dbReference type="InterPro" id="IPR050682">
    <property type="entry name" value="ModA/WtpA"/>
</dbReference>